<dbReference type="Gene3D" id="2.60.300.12">
    <property type="entry name" value="HesB-like domain"/>
    <property type="match status" value="1"/>
</dbReference>
<dbReference type="InterPro" id="IPR035903">
    <property type="entry name" value="HesB-like_dom_sf"/>
</dbReference>
<evidence type="ECO:0000313" key="2">
    <source>
        <dbReference type="Proteomes" id="UP000569914"/>
    </source>
</evidence>
<gene>
    <name evidence="1" type="ORF">BKA15_006909</name>
</gene>
<name>A0A7Y9IF15_9ACTN</name>
<accession>A0A7Y9IF15</accession>
<dbReference type="RefSeq" id="WP_179758061.1">
    <property type="nucleotide sequence ID" value="NZ_JACCBU010000001.1"/>
</dbReference>
<dbReference type="Proteomes" id="UP000569914">
    <property type="component" value="Unassembled WGS sequence"/>
</dbReference>
<proteinExistence type="predicted"/>
<protein>
    <submittedName>
        <fullName evidence="1">Fe-S cluster assembly iron-binding protein IscA</fullName>
    </submittedName>
</protein>
<dbReference type="SUPFAM" id="SSF89360">
    <property type="entry name" value="HesB-like domain"/>
    <property type="match status" value="1"/>
</dbReference>
<sequence>MLTLTENASTVVKTIATQQLGAEEGGLRISSHDGDGSFAIAAVPDGQPGDQVVESDGAKVFVDESATPALNDKVLDAQIDDQGNVQFRLGQQA</sequence>
<comment type="caution">
    <text evidence="1">The sequence shown here is derived from an EMBL/GenBank/DDBJ whole genome shotgun (WGS) entry which is preliminary data.</text>
</comment>
<organism evidence="1 2">
    <name type="scientific">Microlunatus parietis</name>
    <dbReference type="NCBI Taxonomy" id="682979"/>
    <lineage>
        <taxon>Bacteria</taxon>
        <taxon>Bacillati</taxon>
        <taxon>Actinomycetota</taxon>
        <taxon>Actinomycetes</taxon>
        <taxon>Propionibacteriales</taxon>
        <taxon>Propionibacteriaceae</taxon>
        <taxon>Microlunatus</taxon>
    </lineage>
</organism>
<reference evidence="1 2" key="1">
    <citation type="submission" date="2020-07" db="EMBL/GenBank/DDBJ databases">
        <title>Sequencing the genomes of 1000 actinobacteria strains.</title>
        <authorList>
            <person name="Klenk H.-P."/>
        </authorList>
    </citation>
    <scope>NUCLEOTIDE SEQUENCE [LARGE SCALE GENOMIC DNA]</scope>
    <source>
        <strain evidence="1 2">DSM 22083</strain>
    </source>
</reference>
<keyword evidence="2" id="KW-1185">Reference proteome</keyword>
<dbReference type="EMBL" id="JACCBU010000001">
    <property type="protein sequence ID" value="NYE75580.1"/>
    <property type="molecule type" value="Genomic_DNA"/>
</dbReference>
<dbReference type="AlphaFoldDB" id="A0A7Y9IF15"/>
<evidence type="ECO:0000313" key="1">
    <source>
        <dbReference type="EMBL" id="NYE75580.1"/>
    </source>
</evidence>